<dbReference type="Proteomes" id="UP001256827">
    <property type="component" value="Chromosome"/>
</dbReference>
<feature type="region of interest" description="Disordered" evidence="1">
    <location>
        <begin position="22"/>
        <end position="56"/>
    </location>
</feature>
<dbReference type="PROSITE" id="PS51257">
    <property type="entry name" value="PROKAR_LIPOPROTEIN"/>
    <property type="match status" value="1"/>
</dbReference>
<dbReference type="EMBL" id="CP134050">
    <property type="protein sequence ID" value="WNC14226.1"/>
    <property type="molecule type" value="Genomic_DNA"/>
</dbReference>
<feature type="compositionally biased region" description="Polar residues" evidence="1">
    <location>
        <begin position="23"/>
        <end position="41"/>
    </location>
</feature>
<proteinExistence type="predicted"/>
<dbReference type="CDD" id="cd01465">
    <property type="entry name" value="vWA_subgroup"/>
    <property type="match status" value="1"/>
</dbReference>
<dbReference type="InterPro" id="IPR022156">
    <property type="entry name" value="Uncharacterised_YfbK_N"/>
</dbReference>
<dbReference type="InterPro" id="IPR051266">
    <property type="entry name" value="CLCR"/>
</dbReference>
<name>A0ABY9T4R9_BREBE</name>
<dbReference type="InterPro" id="IPR036465">
    <property type="entry name" value="vWFA_dom_sf"/>
</dbReference>
<evidence type="ECO:0000256" key="1">
    <source>
        <dbReference type="SAM" id="MobiDB-lite"/>
    </source>
</evidence>
<dbReference type="PANTHER" id="PTHR10579">
    <property type="entry name" value="CALCIUM-ACTIVATED CHLORIDE CHANNEL REGULATOR"/>
    <property type="match status" value="1"/>
</dbReference>
<dbReference type="Gene3D" id="3.40.50.410">
    <property type="entry name" value="von Willebrand factor, type A domain"/>
    <property type="match status" value="1"/>
</dbReference>
<dbReference type="Pfam" id="PF12034">
    <property type="entry name" value="YfbK_C"/>
    <property type="match status" value="1"/>
</dbReference>
<reference evidence="3 4" key="1">
    <citation type="submission" date="2023-09" db="EMBL/GenBank/DDBJ databases">
        <title>Complete Genome and Methylome dissection of Bacillus brevis NEB573 original source of BbsI restriction endonuclease.</title>
        <authorList>
            <person name="Fomenkov A."/>
            <person name="Roberts R.D."/>
        </authorList>
    </citation>
    <scope>NUCLEOTIDE SEQUENCE [LARGE SCALE GENOMIC DNA]</scope>
    <source>
        <strain evidence="3 4">NEB573</strain>
    </source>
</reference>
<gene>
    <name evidence="3" type="ORF">RGB73_26690</name>
</gene>
<protein>
    <submittedName>
        <fullName evidence="3">VWA domain-containing protein</fullName>
    </submittedName>
</protein>
<evidence type="ECO:0000313" key="4">
    <source>
        <dbReference type="Proteomes" id="UP001256827"/>
    </source>
</evidence>
<dbReference type="Pfam" id="PF12450">
    <property type="entry name" value="vWF_A"/>
    <property type="match status" value="1"/>
</dbReference>
<dbReference type="SMART" id="SM00327">
    <property type="entry name" value="VWA"/>
    <property type="match status" value="1"/>
</dbReference>
<keyword evidence="4" id="KW-1185">Reference proteome</keyword>
<evidence type="ECO:0000259" key="2">
    <source>
        <dbReference type="PROSITE" id="PS50234"/>
    </source>
</evidence>
<dbReference type="Pfam" id="PF00092">
    <property type="entry name" value="VWA"/>
    <property type="match status" value="1"/>
</dbReference>
<dbReference type="InterPro" id="IPR002035">
    <property type="entry name" value="VWF_A"/>
</dbReference>
<dbReference type="RefSeq" id="WP_310766170.1">
    <property type="nucleotide sequence ID" value="NZ_CP134050.1"/>
</dbReference>
<dbReference type="InterPro" id="IPR021908">
    <property type="entry name" value="YfbK_C"/>
</dbReference>
<dbReference type="PROSITE" id="PS50234">
    <property type="entry name" value="VWFA"/>
    <property type="match status" value="1"/>
</dbReference>
<evidence type="ECO:0000313" key="3">
    <source>
        <dbReference type="EMBL" id="WNC14226.1"/>
    </source>
</evidence>
<organism evidence="3 4">
    <name type="scientific">Brevibacillus brevis</name>
    <name type="common">Bacillus brevis</name>
    <dbReference type="NCBI Taxonomy" id="1393"/>
    <lineage>
        <taxon>Bacteria</taxon>
        <taxon>Bacillati</taxon>
        <taxon>Bacillota</taxon>
        <taxon>Bacilli</taxon>
        <taxon>Bacillales</taxon>
        <taxon>Paenibacillaceae</taxon>
        <taxon>Brevibacillus</taxon>
    </lineage>
</organism>
<feature type="domain" description="VWFA" evidence="2">
    <location>
        <begin position="184"/>
        <end position="369"/>
    </location>
</feature>
<dbReference type="SUPFAM" id="SSF53300">
    <property type="entry name" value="vWA-like"/>
    <property type="match status" value="1"/>
</dbReference>
<dbReference type="PANTHER" id="PTHR10579:SF43">
    <property type="entry name" value="ZINC FINGER (C3HC4-TYPE RING FINGER) FAMILY PROTEIN"/>
    <property type="match status" value="1"/>
</dbReference>
<accession>A0ABY9T4R9</accession>
<sequence length="518" mass="56530">MRNRIKAGAIFILTASLVGCSSGGQSHRPASSEQAGGQNQLAARPEAEASYAGAPSGNKADAFALKRRPEAEPPGAGAMTFQHYGTNPFISTSEDNLSTFAADVDTGSYTVTRSYIQDGELPPADAVRVEEFINYFPAAYPPPATGTFGIHVDGGPSPFGPGYQLVRIGIKGKEIVPENRKAAHLVFVIDVSGSMDQENRLELVKKSLRVLVDQLQPRDTVGIVVYGSEGRVVLDPTSAENRRAILSSIDALRPEGSTNAEEGLRLGYEMANRSFERGAINRVILCSDGVANVGETDTEGILRSIEDYARKDIYLSTFGFGMGNYNDVLMEQLADKGQGQYSYIDTFSEARRVFTEALTGTLQTIARDVKIQVEFDPKAVDRYRLLGYENRDVRDEDFRNDKTDAGEVGAGHTVTALYEVKVKNEAALKLGDVRIRYHNASNNQVEETSRPVTVHAKLSPDLQFLASVAEFAEILRESAWAEDGSLRDVLKLAEASAASEEQLEFVRMVKDSLAIRRQ</sequence>